<dbReference type="STRING" id="80876.SAMN05421779_101400"/>
<dbReference type="OrthoDB" id="7350029at2"/>
<name>A0A1N7INQ8_9PROT</name>
<proteinExistence type="predicted"/>
<dbReference type="AlphaFoldDB" id="A0A1N7INQ8"/>
<dbReference type="EMBL" id="FTOA01000001">
    <property type="protein sequence ID" value="SIS38682.1"/>
    <property type="molecule type" value="Genomic_DNA"/>
</dbReference>
<evidence type="ECO:0008006" key="3">
    <source>
        <dbReference type="Google" id="ProtNLM"/>
    </source>
</evidence>
<dbReference type="RefSeq" id="WP_139332716.1">
    <property type="nucleotide sequence ID" value="NZ_FTOA01000001.1"/>
</dbReference>
<organism evidence="1 2">
    <name type="scientific">Insolitispirillum peregrinum</name>
    <dbReference type="NCBI Taxonomy" id="80876"/>
    <lineage>
        <taxon>Bacteria</taxon>
        <taxon>Pseudomonadati</taxon>
        <taxon>Pseudomonadota</taxon>
        <taxon>Alphaproteobacteria</taxon>
        <taxon>Rhodospirillales</taxon>
        <taxon>Novispirillaceae</taxon>
        <taxon>Insolitispirillum</taxon>
    </lineage>
</organism>
<accession>A0A1N7INQ8</accession>
<evidence type="ECO:0000313" key="1">
    <source>
        <dbReference type="EMBL" id="SIS38682.1"/>
    </source>
</evidence>
<keyword evidence="2" id="KW-1185">Reference proteome</keyword>
<sequence length="164" mass="17689">MFRLLIIVFALVAAVGGGVGGLVHFAIIPDFTGGAIANIVGVVGQKSEAEAEAEAAAPPPRVEPVYMQVSPMLIPVIQGGELKRNIYIALRIELEAGKQAEGAAAMPRLQDLYLRALYEIIPEQQKTSENLDLQKVRERLLVISERAVGPGVVKDIIFQSVFSR</sequence>
<reference evidence="1 2" key="1">
    <citation type="submission" date="2017-01" db="EMBL/GenBank/DDBJ databases">
        <authorList>
            <person name="Mah S.A."/>
            <person name="Swanson W.J."/>
            <person name="Moy G.W."/>
            <person name="Vacquier V.D."/>
        </authorList>
    </citation>
    <scope>NUCLEOTIDE SEQUENCE [LARGE SCALE GENOMIC DNA]</scope>
    <source>
        <strain evidence="1 2">DSM 11589</strain>
    </source>
</reference>
<gene>
    <name evidence="1" type="ORF">SAMN05421779_101400</name>
</gene>
<evidence type="ECO:0000313" key="2">
    <source>
        <dbReference type="Proteomes" id="UP000185678"/>
    </source>
</evidence>
<protein>
    <recommendedName>
        <fullName evidence="3">Flagellar protein FliL</fullName>
    </recommendedName>
</protein>
<dbReference type="Proteomes" id="UP000185678">
    <property type="component" value="Unassembled WGS sequence"/>
</dbReference>